<dbReference type="InterPro" id="IPR032694">
    <property type="entry name" value="CopC/D"/>
</dbReference>
<dbReference type="PANTHER" id="PTHR34820">
    <property type="entry name" value="INNER MEMBRANE PROTEIN YEBZ"/>
    <property type="match status" value="1"/>
</dbReference>
<keyword evidence="4 6" id="KW-1133">Transmembrane helix</keyword>
<evidence type="ECO:0000256" key="1">
    <source>
        <dbReference type="ARBA" id="ARBA00004651"/>
    </source>
</evidence>
<dbReference type="EMBL" id="BAAAYN010000040">
    <property type="protein sequence ID" value="GAA3393060.1"/>
    <property type="molecule type" value="Genomic_DNA"/>
</dbReference>
<evidence type="ECO:0000313" key="7">
    <source>
        <dbReference type="EMBL" id="GAA3393060.1"/>
    </source>
</evidence>
<feature type="transmembrane region" description="Helical" evidence="6">
    <location>
        <begin position="449"/>
        <end position="470"/>
    </location>
</feature>
<feature type="transmembrane region" description="Helical" evidence="6">
    <location>
        <begin position="421"/>
        <end position="443"/>
    </location>
</feature>
<feature type="transmembrane region" description="Helical" evidence="6">
    <location>
        <begin position="538"/>
        <end position="561"/>
    </location>
</feature>
<keyword evidence="5 6" id="KW-0472">Membrane</keyword>
<comment type="caution">
    <text evidence="7">The sequence shown here is derived from an EMBL/GenBank/DDBJ whole genome shotgun (WGS) entry which is preliminary data.</text>
</comment>
<feature type="transmembrane region" description="Helical" evidence="6">
    <location>
        <begin position="393"/>
        <end position="409"/>
    </location>
</feature>
<name>A0ABP6T6W1_9ACTN</name>
<feature type="transmembrane region" description="Helical" evidence="6">
    <location>
        <begin position="633"/>
        <end position="655"/>
    </location>
</feature>
<dbReference type="Proteomes" id="UP001501676">
    <property type="component" value="Unassembled WGS sequence"/>
</dbReference>
<feature type="transmembrane region" description="Helical" evidence="6">
    <location>
        <begin position="507"/>
        <end position="526"/>
    </location>
</feature>
<gene>
    <name evidence="7" type="ORF">GCM10020369_57130</name>
</gene>
<dbReference type="PANTHER" id="PTHR34820:SF4">
    <property type="entry name" value="INNER MEMBRANE PROTEIN YEBZ"/>
    <property type="match status" value="1"/>
</dbReference>
<proteinExistence type="predicted"/>
<dbReference type="RefSeq" id="WP_345731328.1">
    <property type="nucleotide sequence ID" value="NZ_BAAAYN010000040.1"/>
</dbReference>
<feature type="transmembrane region" description="Helical" evidence="6">
    <location>
        <begin position="153"/>
        <end position="175"/>
    </location>
</feature>
<feature type="transmembrane region" description="Helical" evidence="6">
    <location>
        <begin position="259"/>
        <end position="282"/>
    </location>
</feature>
<feature type="transmembrane region" description="Helical" evidence="6">
    <location>
        <begin position="573"/>
        <end position="593"/>
    </location>
</feature>
<feature type="transmembrane region" description="Helical" evidence="6">
    <location>
        <begin position="72"/>
        <end position="92"/>
    </location>
</feature>
<feature type="transmembrane region" description="Helical" evidence="6">
    <location>
        <begin position="330"/>
        <end position="348"/>
    </location>
</feature>
<feature type="transmembrane region" description="Helical" evidence="6">
    <location>
        <begin position="22"/>
        <end position="44"/>
    </location>
</feature>
<feature type="transmembrane region" description="Helical" evidence="6">
    <location>
        <begin position="288"/>
        <end position="310"/>
    </location>
</feature>
<organism evidence="7 8">
    <name type="scientific">Cryptosporangium minutisporangium</name>
    <dbReference type="NCBI Taxonomy" id="113569"/>
    <lineage>
        <taxon>Bacteria</taxon>
        <taxon>Bacillati</taxon>
        <taxon>Actinomycetota</taxon>
        <taxon>Actinomycetes</taxon>
        <taxon>Cryptosporangiales</taxon>
        <taxon>Cryptosporangiaceae</taxon>
        <taxon>Cryptosporangium</taxon>
    </lineage>
</organism>
<sequence length="661" mass="68598">MGHATPRTTTSSSGYPLPPPRAALLIAAGATAAAVAATTLALGYGDGIGRSVVPGLPDPGALTGWGLPLSRLVGMLAAALVVGHLLAAVFWAPRAASPSAVVDLHRRVAQRAAGVWLVAAAATWLFTLSDLRGRPVDGILTADALVNVGLQTPAGQAGLVTIAAALAAVLLCRFPTLSRTPTAGPRLPAAALAASLLGVLPPVFVDPGVSMADHRTAVAAELLYVLALTVWIGGLAALLTRVAHDRESPAVLARRYGRLALISLIVTAAAAALTAYLVLAPSGTGLDIAYGELVAVQLLVLAVLAGLGYWRRTQTVPALDRGRRAPFVRFAVLELLALGVVVGLSVALERTPAPLDAGVGVGHHESPGQQMLGFDLPATVSFWQLASDWRPDLLFLLLCAVAVGGYLRLEQRAHRAGIAWSAWRSTAWLAGIAAVAVATSSGVGRYAPVFFSVTVVQHVLLGIVAPLLLARAAPLTLALRVLRPGTGPLAGPRDWLSAALHSRPARLITRPVVVVVLWAAGWYATYFTGVFEATRWSYAADLAVALYLLGTGFLLFWWLAGPDPRPQGRRTDRARLGVAVLAGSAGVAAGLLLSSGSRLVAADWYVGLLRVLVVPWPWGSTSAGADQVVGGTLLWTVSVVVFLAVVADRLAALVARAARRR</sequence>
<evidence type="ECO:0000256" key="5">
    <source>
        <dbReference type="ARBA" id="ARBA00023136"/>
    </source>
</evidence>
<reference evidence="8" key="1">
    <citation type="journal article" date="2019" name="Int. J. Syst. Evol. Microbiol.">
        <title>The Global Catalogue of Microorganisms (GCM) 10K type strain sequencing project: providing services to taxonomists for standard genome sequencing and annotation.</title>
        <authorList>
            <consortium name="The Broad Institute Genomics Platform"/>
            <consortium name="The Broad Institute Genome Sequencing Center for Infectious Disease"/>
            <person name="Wu L."/>
            <person name="Ma J."/>
        </authorList>
    </citation>
    <scope>NUCLEOTIDE SEQUENCE [LARGE SCALE GENOMIC DNA]</scope>
    <source>
        <strain evidence="8">JCM 9458</strain>
    </source>
</reference>
<accession>A0ABP6T6W1</accession>
<keyword evidence="3 6" id="KW-0812">Transmembrane</keyword>
<evidence type="ECO:0000313" key="8">
    <source>
        <dbReference type="Proteomes" id="UP001501676"/>
    </source>
</evidence>
<evidence type="ECO:0000256" key="2">
    <source>
        <dbReference type="ARBA" id="ARBA00022475"/>
    </source>
</evidence>
<dbReference type="InterPro" id="IPR019108">
    <property type="entry name" value="Caa3_assmbl_CtaG-rel"/>
</dbReference>
<keyword evidence="2" id="KW-1003">Cell membrane</keyword>
<dbReference type="Pfam" id="PF09678">
    <property type="entry name" value="Caa3_CtaG"/>
    <property type="match status" value="1"/>
</dbReference>
<feature type="transmembrane region" description="Helical" evidence="6">
    <location>
        <begin position="217"/>
        <end position="239"/>
    </location>
</feature>
<evidence type="ECO:0000256" key="3">
    <source>
        <dbReference type="ARBA" id="ARBA00022692"/>
    </source>
</evidence>
<protein>
    <submittedName>
        <fullName evidence="7">Cytochrome c oxidase assembly protein</fullName>
    </submittedName>
</protein>
<feature type="transmembrane region" description="Helical" evidence="6">
    <location>
        <begin position="113"/>
        <end position="133"/>
    </location>
</feature>
<feature type="transmembrane region" description="Helical" evidence="6">
    <location>
        <begin position="187"/>
        <end position="205"/>
    </location>
</feature>
<evidence type="ECO:0000256" key="4">
    <source>
        <dbReference type="ARBA" id="ARBA00022989"/>
    </source>
</evidence>
<comment type="subcellular location">
    <subcellularLocation>
        <location evidence="1">Cell membrane</location>
        <topology evidence="1">Multi-pass membrane protein</topology>
    </subcellularLocation>
</comment>
<keyword evidence="8" id="KW-1185">Reference proteome</keyword>
<evidence type="ECO:0000256" key="6">
    <source>
        <dbReference type="SAM" id="Phobius"/>
    </source>
</evidence>